<dbReference type="SFLD" id="SFLDG01129">
    <property type="entry name" value="C1.5:_HAD__Beta-PGM__Phosphata"/>
    <property type="match status" value="1"/>
</dbReference>
<dbReference type="InterPro" id="IPR050155">
    <property type="entry name" value="HAD-like_hydrolase_sf"/>
</dbReference>
<dbReference type="PANTHER" id="PTHR43434">
    <property type="entry name" value="PHOSPHOGLYCOLATE PHOSPHATASE"/>
    <property type="match status" value="1"/>
</dbReference>
<dbReference type="Gene3D" id="3.40.50.1000">
    <property type="entry name" value="HAD superfamily/HAD-like"/>
    <property type="match status" value="1"/>
</dbReference>
<gene>
    <name evidence="1" type="ORF">GQ671_02255</name>
</gene>
<dbReference type="GO" id="GO:0006281">
    <property type="term" value="P:DNA repair"/>
    <property type="evidence" value="ECO:0007669"/>
    <property type="project" value="TreeGrafter"/>
</dbReference>
<protein>
    <submittedName>
        <fullName evidence="1">HAD hydrolase-like protein</fullName>
    </submittedName>
</protein>
<evidence type="ECO:0000313" key="2">
    <source>
        <dbReference type="Proteomes" id="UP000436284"/>
    </source>
</evidence>
<name>A0A6N8TWP7_9STAP</name>
<accession>A0A6N8TWP7</accession>
<evidence type="ECO:0000313" key="1">
    <source>
        <dbReference type="EMBL" id="MXQ50123.1"/>
    </source>
</evidence>
<dbReference type="Proteomes" id="UP000436284">
    <property type="component" value="Unassembled WGS sequence"/>
</dbReference>
<proteinExistence type="predicted"/>
<dbReference type="InterPro" id="IPR023198">
    <property type="entry name" value="PGP-like_dom2"/>
</dbReference>
<comment type="caution">
    <text evidence="1">The sequence shown here is derived from an EMBL/GenBank/DDBJ whole genome shotgun (WGS) entry which is preliminary data.</text>
</comment>
<dbReference type="EMBL" id="WUUK01000001">
    <property type="protein sequence ID" value="MXQ50123.1"/>
    <property type="molecule type" value="Genomic_DNA"/>
</dbReference>
<sequence length="215" mass="24396">MKKAVFFDMDGTLYRTELILELSLTQTLERLDAMDISYIEYPVDRFKEIMGVPTNEVWKHLLASPNEEDIRTSNDILQENLVANINARKGNLYKEVEVVLTHIKKQGYNIYIVSNGDEAYLDAIYKKHGLEGLVDGVHSINSVTTSNKSDLVRKVIESEKVDIGYMVGDRASDFKAGKENGLEVVGCNFYFAVDEELKEADHVIDSLEELKQLIN</sequence>
<dbReference type="SUPFAM" id="SSF56784">
    <property type="entry name" value="HAD-like"/>
    <property type="match status" value="1"/>
</dbReference>
<dbReference type="PANTHER" id="PTHR43434:SF1">
    <property type="entry name" value="PHOSPHOGLYCOLATE PHOSPHATASE"/>
    <property type="match status" value="1"/>
</dbReference>
<dbReference type="AlphaFoldDB" id="A0A6N8TWP7"/>
<dbReference type="GO" id="GO:0008967">
    <property type="term" value="F:phosphoglycolate phosphatase activity"/>
    <property type="evidence" value="ECO:0007669"/>
    <property type="project" value="TreeGrafter"/>
</dbReference>
<dbReference type="InterPro" id="IPR023214">
    <property type="entry name" value="HAD_sf"/>
</dbReference>
<dbReference type="InterPro" id="IPR041492">
    <property type="entry name" value="HAD_2"/>
</dbReference>
<organism evidence="1 2">
    <name type="scientific">Salinicoccus hispanicus</name>
    <dbReference type="NCBI Taxonomy" id="157225"/>
    <lineage>
        <taxon>Bacteria</taxon>
        <taxon>Bacillati</taxon>
        <taxon>Bacillota</taxon>
        <taxon>Bacilli</taxon>
        <taxon>Bacillales</taxon>
        <taxon>Staphylococcaceae</taxon>
        <taxon>Salinicoccus</taxon>
    </lineage>
</organism>
<dbReference type="Gene3D" id="1.10.150.240">
    <property type="entry name" value="Putative phosphatase, domain 2"/>
    <property type="match status" value="1"/>
</dbReference>
<keyword evidence="1" id="KW-0378">Hydrolase</keyword>
<reference evidence="1 2" key="1">
    <citation type="submission" date="2019-12" db="EMBL/GenBank/DDBJ databases">
        <title>Salinicoccus cyprini sp. nov., isolated from gastro-intestinal tract of mirror carp, Cyprinus carpio var. specularis, collected from Gobind Sagar Reservoir, Himachal Pradesh, India.</title>
        <authorList>
            <person name="Talwar C."/>
            <person name="Singh A.K."/>
            <person name="Lal R."/>
            <person name="Negi R.K."/>
        </authorList>
    </citation>
    <scope>NUCLEOTIDE SEQUENCE [LARGE SCALE GENOMIC DNA]</scope>
    <source>
        <strain evidence="1 2">J-82</strain>
    </source>
</reference>
<dbReference type="InterPro" id="IPR036412">
    <property type="entry name" value="HAD-like_sf"/>
</dbReference>
<dbReference type="OrthoDB" id="9792518at2"/>
<dbReference type="Pfam" id="PF13419">
    <property type="entry name" value="HAD_2"/>
    <property type="match status" value="1"/>
</dbReference>
<dbReference type="RefSeq" id="WP_160652059.1">
    <property type="nucleotide sequence ID" value="NZ_JBHRWU010000001.1"/>
</dbReference>
<dbReference type="SFLD" id="SFLDS00003">
    <property type="entry name" value="Haloacid_Dehalogenase"/>
    <property type="match status" value="1"/>
</dbReference>
<keyword evidence="2" id="KW-1185">Reference proteome</keyword>